<evidence type="ECO:0000313" key="2">
    <source>
        <dbReference type="Proteomes" id="UP000247569"/>
    </source>
</evidence>
<sequence>MPPAEMVTAVVAHTAARTRPVIKAGLGWPDERPVG</sequence>
<organism evidence="1 2">
    <name type="scientific">Nocardia tenerifensis</name>
    <dbReference type="NCBI Taxonomy" id="228006"/>
    <lineage>
        <taxon>Bacteria</taxon>
        <taxon>Bacillati</taxon>
        <taxon>Actinomycetota</taxon>
        <taxon>Actinomycetes</taxon>
        <taxon>Mycobacteriales</taxon>
        <taxon>Nocardiaceae</taxon>
        <taxon>Nocardia</taxon>
    </lineage>
</organism>
<reference evidence="1 2" key="1">
    <citation type="submission" date="2018-05" db="EMBL/GenBank/DDBJ databases">
        <title>Genomic Encyclopedia of Type Strains, Phase IV (KMG-IV): sequencing the most valuable type-strain genomes for metagenomic binning, comparative biology and taxonomic classification.</title>
        <authorList>
            <person name="Goeker M."/>
        </authorList>
    </citation>
    <scope>NUCLEOTIDE SEQUENCE [LARGE SCALE GENOMIC DNA]</scope>
    <source>
        <strain evidence="1 2">DSM 44704</strain>
    </source>
</reference>
<protein>
    <submittedName>
        <fullName evidence="1">Uncharacterized protein</fullName>
    </submittedName>
</protein>
<proteinExistence type="predicted"/>
<dbReference type="AlphaFoldDB" id="A0A318JNC0"/>
<comment type="caution">
    <text evidence="1">The sequence shown here is derived from an EMBL/GenBank/DDBJ whole genome shotgun (WGS) entry which is preliminary data.</text>
</comment>
<evidence type="ECO:0000313" key="1">
    <source>
        <dbReference type="EMBL" id="PXX54896.1"/>
    </source>
</evidence>
<dbReference type="Proteomes" id="UP000247569">
    <property type="component" value="Unassembled WGS sequence"/>
</dbReference>
<keyword evidence="2" id="KW-1185">Reference proteome</keyword>
<gene>
    <name evidence="1" type="ORF">DFR70_12237</name>
</gene>
<name>A0A318JNC0_9NOCA</name>
<accession>A0A318JNC0</accession>
<dbReference type="EMBL" id="QJKF01000022">
    <property type="protein sequence ID" value="PXX54896.1"/>
    <property type="molecule type" value="Genomic_DNA"/>
</dbReference>